<feature type="transmembrane region" description="Helical" evidence="7">
    <location>
        <begin position="391"/>
        <end position="410"/>
    </location>
</feature>
<comment type="subcellular location">
    <subcellularLocation>
        <location evidence="1">Membrane</location>
        <topology evidence="1">Multi-pass membrane protein</topology>
    </subcellularLocation>
</comment>
<evidence type="ECO:0000256" key="1">
    <source>
        <dbReference type="ARBA" id="ARBA00004141"/>
    </source>
</evidence>
<dbReference type="InterPro" id="IPR010573">
    <property type="entry name" value="MFS_Str1/Tri12-like"/>
</dbReference>
<comment type="caution">
    <text evidence="9">The sequence shown here is derived from an EMBL/GenBank/DDBJ whole genome shotgun (WGS) entry which is preliminary data.</text>
</comment>
<feature type="domain" description="Major facilitator superfamily (MFS) profile" evidence="8">
    <location>
        <begin position="38"/>
        <end position="512"/>
    </location>
</feature>
<evidence type="ECO:0000256" key="3">
    <source>
        <dbReference type="ARBA" id="ARBA00022692"/>
    </source>
</evidence>
<evidence type="ECO:0000256" key="6">
    <source>
        <dbReference type="SAM" id="MobiDB-lite"/>
    </source>
</evidence>
<feature type="transmembrane region" description="Helical" evidence="7">
    <location>
        <begin position="322"/>
        <end position="338"/>
    </location>
</feature>
<feature type="compositionally biased region" description="Basic and acidic residues" evidence="6">
    <location>
        <begin position="1"/>
        <end position="15"/>
    </location>
</feature>
<evidence type="ECO:0000256" key="4">
    <source>
        <dbReference type="ARBA" id="ARBA00022989"/>
    </source>
</evidence>
<evidence type="ECO:0000256" key="7">
    <source>
        <dbReference type="SAM" id="Phobius"/>
    </source>
</evidence>
<dbReference type="AlphaFoldDB" id="A0A9W9K3R9"/>
<dbReference type="OrthoDB" id="4139357at2759"/>
<dbReference type="Gene3D" id="1.20.1250.20">
    <property type="entry name" value="MFS general substrate transporter like domains"/>
    <property type="match status" value="1"/>
</dbReference>
<dbReference type="RefSeq" id="XP_056509759.1">
    <property type="nucleotide sequence ID" value="XM_056656959.1"/>
</dbReference>
<name>A0A9W9K3R9_9EURO</name>
<dbReference type="Proteomes" id="UP001141434">
    <property type="component" value="Unassembled WGS sequence"/>
</dbReference>
<evidence type="ECO:0000313" key="9">
    <source>
        <dbReference type="EMBL" id="KAJ5091561.1"/>
    </source>
</evidence>
<feature type="transmembrane region" description="Helical" evidence="7">
    <location>
        <begin position="35"/>
        <end position="53"/>
    </location>
</feature>
<keyword evidence="10" id="KW-1185">Reference proteome</keyword>
<keyword evidence="3 7" id="KW-0812">Transmembrane</keyword>
<dbReference type="Pfam" id="PF06609">
    <property type="entry name" value="TRI12"/>
    <property type="match status" value="1"/>
</dbReference>
<dbReference type="PROSITE" id="PS50850">
    <property type="entry name" value="MFS"/>
    <property type="match status" value="1"/>
</dbReference>
<accession>A0A9W9K3R9</accession>
<feature type="transmembrane region" description="Helical" evidence="7">
    <location>
        <begin position="539"/>
        <end position="561"/>
    </location>
</feature>
<feature type="transmembrane region" description="Helical" evidence="7">
    <location>
        <begin position="416"/>
        <end position="437"/>
    </location>
</feature>
<dbReference type="GeneID" id="81396128"/>
<feature type="transmembrane region" description="Helical" evidence="7">
    <location>
        <begin position="358"/>
        <end position="379"/>
    </location>
</feature>
<feature type="transmembrane region" description="Helical" evidence="7">
    <location>
        <begin position="190"/>
        <end position="211"/>
    </location>
</feature>
<evidence type="ECO:0000259" key="8">
    <source>
        <dbReference type="PROSITE" id="PS50850"/>
    </source>
</evidence>
<dbReference type="InterPro" id="IPR020846">
    <property type="entry name" value="MFS_dom"/>
</dbReference>
<keyword evidence="2" id="KW-0813">Transport</keyword>
<feature type="transmembrane region" description="Helical" evidence="7">
    <location>
        <begin position="280"/>
        <end position="301"/>
    </location>
</feature>
<evidence type="ECO:0000313" key="10">
    <source>
        <dbReference type="Proteomes" id="UP001141434"/>
    </source>
</evidence>
<keyword evidence="4 7" id="KW-1133">Transmembrane helix</keyword>
<feature type="transmembrane region" description="Helical" evidence="7">
    <location>
        <begin position="158"/>
        <end position="178"/>
    </location>
</feature>
<dbReference type="PANTHER" id="PTHR23501:SF195">
    <property type="entry name" value="PEP5"/>
    <property type="match status" value="1"/>
</dbReference>
<reference evidence="9" key="1">
    <citation type="submission" date="2022-11" db="EMBL/GenBank/DDBJ databases">
        <authorList>
            <person name="Petersen C."/>
        </authorList>
    </citation>
    <scope>NUCLEOTIDE SEQUENCE</scope>
    <source>
        <strain evidence="9">IBT 34128</strain>
    </source>
</reference>
<dbReference type="InterPro" id="IPR036259">
    <property type="entry name" value="MFS_trans_sf"/>
</dbReference>
<dbReference type="GO" id="GO:0005886">
    <property type="term" value="C:plasma membrane"/>
    <property type="evidence" value="ECO:0007669"/>
    <property type="project" value="TreeGrafter"/>
</dbReference>
<reference evidence="9" key="2">
    <citation type="journal article" date="2023" name="IMA Fungus">
        <title>Comparative genomic study of the Penicillium genus elucidates a diverse pangenome and 15 lateral gene transfer events.</title>
        <authorList>
            <person name="Petersen C."/>
            <person name="Sorensen T."/>
            <person name="Nielsen M.R."/>
            <person name="Sondergaard T.E."/>
            <person name="Sorensen J.L."/>
            <person name="Fitzpatrick D.A."/>
            <person name="Frisvad J.C."/>
            <person name="Nielsen K.L."/>
        </authorList>
    </citation>
    <scope>NUCLEOTIDE SEQUENCE</scope>
    <source>
        <strain evidence="9">IBT 34128</strain>
    </source>
</reference>
<keyword evidence="5 7" id="KW-0472">Membrane</keyword>
<protein>
    <recommendedName>
        <fullName evidence="8">Major facilitator superfamily (MFS) profile domain-containing protein</fullName>
    </recommendedName>
</protein>
<evidence type="ECO:0000256" key="5">
    <source>
        <dbReference type="ARBA" id="ARBA00023136"/>
    </source>
</evidence>
<dbReference type="GO" id="GO:0022857">
    <property type="term" value="F:transmembrane transporter activity"/>
    <property type="evidence" value="ECO:0007669"/>
    <property type="project" value="InterPro"/>
</dbReference>
<feature type="transmembrane region" description="Helical" evidence="7">
    <location>
        <begin position="103"/>
        <end position="121"/>
    </location>
</feature>
<dbReference type="SUPFAM" id="SSF103473">
    <property type="entry name" value="MFS general substrate transporter"/>
    <property type="match status" value="1"/>
</dbReference>
<proteinExistence type="predicted"/>
<sequence>MMAEKETGGAIEKPDPPSSTSEVDTLAEPVVTFKTWIVCGILSLGYGLSFWSIPAMSAIGTQVSTSFGEPNSYVWFIPAWTISITCAFLIFGPMTDLFGRRWFLVGGNLICCVGHIIVASAKSSDQVIIGLAVSGFGAANCQMAAFSLPELLPNKWRHIGVVIADIAVFVAVIVAPVTARYGFEFDTWEWNFWALAIFQGLSFLGLLCLYFPPNHPNGVSYIDAFKSLDYFGKSLPKSLPPAISNPFSRTRTGAFLFIGGAVPFLVAIVWAGVYDSNDPHVVAPLVVGVVVLICFALWETFANLKYPLTPTHVFTSSYGRDLSAPAVALAVVNMFYYSSSILWPQMITVFYTDGGKDWKYAVVLSLAQGFPIPFGALLLSVLGSRLRHWNWQLTGSVFVMVLFGSLMGLVTPTNKGTMIAFLFLSQTAYGWAIYLSIAITQMGVEQKNLGISGGISGCVRFAAGAVATTIYQTVYSTTLTKYTARYVPAAATAAGLPLTKVTDLMTLLAQQDTASISKMFGAAVAAATAEAQGQAYCKAIFTVAMVSMAFGILGIAACLYCKDVDDKMNNKIEVYLENTDLAERNEYH</sequence>
<feature type="transmembrane region" description="Helical" evidence="7">
    <location>
        <begin position="449"/>
        <end position="471"/>
    </location>
</feature>
<gene>
    <name evidence="9" type="ORF">NUU61_006431</name>
</gene>
<evidence type="ECO:0000256" key="2">
    <source>
        <dbReference type="ARBA" id="ARBA00022448"/>
    </source>
</evidence>
<dbReference type="EMBL" id="JAPMSZ010000009">
    <property type="protein sequence ID" value="KAJ5091561.1"/>
    <property type="molecule type" value="Genomic_DNA"/>
</dbReference>
<feature type="transmembrane region" description="Helical" evidence="7">
    <location>
        <begin position="254"/>
        <end position="274"/>
    </location>
</feature>
<feature type="transmembrane region" description="Helical" evidence="7">
    <location>
        <begin position="127"/>
        <end position="146"/>
    </location>
</feature>
<dbReference type="PANTHER" id="PTHR23501">
    <property type="entry name" value="MAJOR FACILITATOR SUPERFAMILY"/>
    <property type="match status" value="1"/>
</dbReference>
<organism evidence="9 10">
    <name type="scientific">Penicillium alfredii</name>
    <dbReference type="NCBI Taxonomy" id="1506179"/>
    <lineage>
        <taxon>Eukaryota</taxon>
        <taxon>Fungi</taxon>
        <taxon>Dikarya</taxon>
        <taxon>Ascomycota</taxon>
        <taxon>Pezizomycotina</taxon>
        <taxon>Eurotiomycetes</taxon>
        <taxon>Eurotiomycetidae</taxon>
        <taxon>Eurotiales</taxon>
        <taxon>Aspergillaceae</taxon>
        <taxon>Penicillium</taxon>
    </lineage>
</organism>
<feature type="region of interest" description="Disordered" evidence="6">
    <location>
        <begin position="1"/>
        <end position="23"/>
    </location>
</feature>
<feature type="transmembrane region" description="Helical" evidence="7">
    <location>
        <begin position="73"/>
        <end position="91"/>
    </location>
</feature>